<gene>
    <name evidence="2" type="ORF">PQO03_11285</name>
</gene>
<keyword evidence="2" id="KW-0255">Endonuclease</keyword>
<dbReference type="InterPro" id="IPR051916">
    <property type="entry name" value="GPI-anchor_lipid_remodeler"/>
</dbReference>
<organism evidence="2 3">
    <name type="scientific">Lentisphaera profundi</name>
    <dbReference type="NCBI Taxonomy" id="1658616"/>
    <lineage>
        <taxon>Bacteria</taxon>
        <taxon>Pseudomonadati</taxon>
        <taxon>Lentisphaerota</taxon>
        <taxon>Lentisphaeria</taxon>
        <taxon>Lentisphaerales</taxon>
        <taxon>Lentisphaeraceae</taxon>
        <taxon>Lentisphaera</taxon>
    </lineage>
</organism>
<dbReference type="GO" id="GO:0004519">
    <property type="term" value="F:endonuclease activity"/>
    <property type="evidence" value="ECO:0007669"/>
    <property type="project" value="UniProtKB-KW"/>
</dbReference>
<dbReference type="InterPro" id="IPR036691">
    <property type="entry name" value="Endo/exonu/phosph_ase_sf"/>
</dbReference>
<protein>
    <submittedName>
        <fullName evidence="2">Endonuclease/exonuclease/phosphatase family protein</fullName>
    </submittedName>
</protein>
<dbReference type="PANTHER" id="PTHR14859">
    <property type="entry name" value="CALCOFLUOR WHITE HYPERSENSITIVE PROTEIN PRECURSOR"/>
    <property type="match status" value="1"/>
</dbReference>
<name>A0ABY7VQ34_9BACT</name>
<dbReference type="SUPFAM" id="SSF56219">
    <property type="entry name" value="DNase I-like"/>
    <property type="match status" value="1"/>
</dbReference>
<accession>A0ABY7VQ34</accession>
<proteinExistence type="predicted"/>
<dbReference type="Pfam" id="PF03372">
    <property type="entry name" value="Exo_endo_phos"/>
    <property type="match status" value="1"/>
</dbReference>
<keyword evidence="2" id="KW-0378">Hydrolase</keyword>
<dbReference type="Proteomes" id="UP001214250">
    <property type="component" value="Chromosome 1"/>
</dbReference>
<keyword evidence="3" id="KW-1185">Reference proteome</keyword>
<reference evidence="2 3" key="1">
    <citation type="submission" date="2023-02" db="EMBL/GenBank/DDBJ databases">
        <title>Genome sequence of Lentisphaera profundi SAORIC-696.</title>
        <authorList>
            <person name="Kim e."/>
            <person name="Cho J.-C."/>
            <person name="Choi A."/>
            <person name="Kang I."/>
        </authorList>
    </citation>
    <scope>NUCLEOTIDE SEQUENCE [LARGE SCALE GENOMIC DNA]</scope>
    <source>
        <strain evidence="2 3">SAORIC-696</strain>
    </source>
</reference>
<keyword evidence="2" id="KW-0540">Nuclease</keyword>
<evidence type="ECO:0000313" key="2">
    <source>
        <dbReference type="EMBL" id="WDE96291.1"/>
    </source>
</evidence>
<sequence length="271" mass="31601">MPKWPQSGEAKRISPLSTSHNFCDQRKDILRLSTFNLAHGRGRSMSHFTMRRKNIEANLISTAKQIQRSPVDLLALQESEAEMTWHKNLHQSQFLAEHAGFSHVAQGEHVYGKRYSYGTAVLSKLKIVHSESHVFPRSKLTFPKGFVSAEVISHCQKHFRVISLHLDFLHEKTRQRQIQMLCHYIQKQKAMPLIIMGDFNCQYRKNGVLEKLALELDLQLWNPLEKIISFPKLGLRLDWILISKEMRFNSYELWDDLVSDHLAVRAELEFL</sequence>
<evidence type="ECO:0000313" key="3">
    <source>
        <dbReference type="Proteomes" id="UP001214250"/>
    </source>
</evidence>
<dbReference type="EMBL" id="CP117811">
    <property type="protein sequence ID" value="WDE96291.1"/>
    <property type="molecule type" value="Genomic_DNA"/>
</dbReference>
<dbReference type="PANTHER" id="PTHR14859:SF15">
    <property type="entry name" value="ENDONUCLEASE_EXONUCLEASE_PHOSPHATASE DOMAIN-CONTAINING PROTEIN"/>
    <property type="match status" value="1"/>
</dbReference>
<evidence type="ECO:0000259" key="1">
    <source>
        <dbReference type="Pfam" id="PF03372"/>
    </source>
</evidence>
<dbReference type="RefSeq" id="WP_274150365.1">
    <property type="nucleotide sequence ID" value="NZ_CP117811.1"/>
</dbReference>
<feature type="domain" description="Endonuclease/exonuclease/phosphatase" evidence="1">
    <location>
        <begin position="34"/>
        <end position="261"/>
    </location>
</feature>
<dbReference type="InterPro" id="IPR005135">
    <property type="entry name" value="Endo/exonuclease/phosphatase"/>
</dbReference>
<dbReference type="Gene3D" id="3.60.10.10">
    <property type="entry name" value="Endonuclease/exonuclease/phosphatase"/>
    <property type="match status" value="1"/>
</dbReference>